<dbReference type="Proteomes" id="UP000837675">
    <property type="component" value="Unassembled WGS sequence"/>
</dbReference>
<dbReference type="AlphaFoldDB" id="A0A8S4BWV4"/>
<sequence length="112" mass="12992">MESANSLNTKFQLIKKYESGSTYDIRTITKPVNNTLKVYLQNEIISSSDYKVDYDKGIIEFLSPPDPEMEIFASFEFDVPVKFDNDYLPISIDNAHIYYCSNINLIEIKFNN</sequence>
<comment type="caution">
    <text evidence="2">The sequence shown here is derived from an EMBL/GenBank/DDBJ whole genome shotgun (WGS) entry which is preliminary data.</text>
</comment>
<reference evidence="2" key="1">
    <citation type="submission" date="2021-06" db="EMBL/GenBank/DDBJ databases">
        <authorList>
            <person name="Nardi T."/>
            <person name="Nardi T."/>
        </authorList>
    </citation>
    <scope>NUCLEOTIDE SEQUENCE</scope>
</reference>
<proteinExistence type="predicted"/>
<evidence type="ECO:0000313" key="2">
    <source>
        <dbReference type="EMBL" id="CAG7596887.1"/>
    </source>
</evidence>
<evidence type="ECO:0000259" key="1">
    <source>
        <dbReference type="Pfam" id="PF09343"/>
    </source>
</evidence>
<name>A0A8S4BWV4_9ACAR</name>
<feature type="domain" description="DUF2460" evidence="1">
    <location>
        <begin position="5"/>
        <end position="109"/>
    </location>
</feature>
<dbReference type="InterPro" id="IPR011740">
    <property type="entry name" value="DUF2460"/>
</dbReference>
<accession>A0A8S4BWV4</accession>
<protein>
    <recommendedName>
        <fullName evidence="1">DUF2460 domain-containing protein</fullName>
    </recommendedName>
</protein>
<dbReference type="Pfam" id="PF09343">
    <property type="entry name" value="DUF2460"/>
    <property type="match status" value="1"/>
</dbReference>
<dbReference type="EMBL" id="CAJVAF010000317">
    <property type="protein sequence ID" value="CAG7596887.1"/>
    <property type="molecule type" value="Genomic_DNA"/>
</dbReference>
<gene>
    <name evidence="2" type="ORF">MHYMCMPASI_00894</name>
</gene>
<evidence type="ECO:0000313" key="3">
    <source>
        <dbReference type="Proteomes" id="UP000837675"/>
    </source>
</evidence>
<keyword evidence="3" id="KW-1185">Reference proteome</keyword>
<organism evidence="2 3">
    <name type="scientific">Hyalomma marginatum</name>
    <dbReference type="NCBI Taxonomy" id="34627"/>
    <lineage>
        <taxon>Eukaryota</taxon>
        <taxon>Metazoa</taxon>
        <taxon>Ecdysozoa</taxon>
        <taxon>Arthropoda</taxon>
        <taxon>Chelicerata</taxon>
        <taxon>Arachnida</taxon>
        <taxon>Acari</taxon>
        <taxon>Parasitiformes</taxon>
        <taxon>Ixodida</taxon>
        <taxon>Ixodoidea</taxon>
        <taxon>Ixodidae</taxon>
        <taxon>Hyalomminae</taxon>
        <taxon>Hyalomma</taxon>
    </lineage>
</organism>